<evidence type="ECO:0000313" key="2">
    <source>
        <dbReference type="Proteomes" id="UP000023152"/>
    </source>
</evidence>
<name>X6M839_RETFI</name>
<evidence type="ECO:0000313" key="1">
    <source>
        <dbReference type="EMBL" id="ETO10148.1"/>
    </source>
</evidence>
<dbReference type="Proteomes" id="UP000023152">
    <property type="component" value="Unassembled WGS sequence"/>
</dbReference>
<dbReference type="AlphaFoldDB" id="X6M839"/>
<reference evidence="1 2" key="1">
    <citation type="journal article" date="2013" name="Curr. Biol.">
        <title>The Genome of the Foraminiferan Reticulomyxa filosa.</title>
        <authorList>
            <person name="Glockner G."/>
            <person name="Hulsmann N."/>
            <person name="Schleicher M."/>
            <person name="Noegel A.A."/>
            <person name="Eichinger L."/>
            <person name="Gallinger C."/>
            <person name="Pawlowski J."/>
            <person name="Sierra R."/>
            <person name="Euteneuer U."/>
            <person name="Pillet L."/>
            <person name="Moustafa A."/>
            <person name="Platzer M."/>
            <person name="Groth M."/>
            <person name="Szafranski K."/>
            <person name="Schliwa M."/>
        </authorList>
    </citation>
    <scope>NUCLEOTIDE SEQUENCE [LARGE SCALE GENOMIC DNA]</scope>
</reference>
<protein>
    <submittedName>
        <fullName evidence="1">Uncharacterized protein</fullName>
    </submittedName>
</protein>
<dbReference type="EMBL" id="ASPP01023622">
    <property type="protein sequence ID" value="ETO10148.1"/>
    <property type="molecule type" value="Genomic_DNA"/>
</dbReference>
<keyword evidence="2" id="KW-1185">Reference proteome</keyword>
<gene>
    <name evidence="1" type="ORF">RFI_27229</name>
</gene>
<accession>X6M839</accession>
<proteinExistence type="predicted"/>
<comment type="caution">
    <text evidence="1">The sequence shown here is derived from an EMBL/GenBank/DDBJ whole genome shotgun (WGS) entry which is preliminary data.</text>
</comment>
<sequence>MTNPRIQWMQEVVEYAIPDANESIRQCFEQNLDKITEWLKAGDTGSRIYFYTSPANNTVQFDDTSYDLHFFYIFYKFFKLSVIFNVTKKKEYHEKNSFIVISYKLCDLSKQWLVPIIETCIVEVFEPLISSSEEWGHLRDSSHEKKKFIKKSHQLTELLHTSVVNLETGIDLPLPTPPYDTLDKNSAFEEVTPNKHAKKKKG</sequence>
<organism evidence="1 2">
    <name type="scientific">Reticulomyxa filosa</name>
    <dbReference type="NCBI Taxonomy" id="46433"/>
    <lineage>
        <taxon>Eukaryota</taxon>
        <taxon>Sar</taxon>
        <taxon>Rhizaria</taxon>
        <taxon>Retaria</taxon>
        <taxon>Foraminifera</taxon>
        <taxon>Monothalamids</taxon>
        <taxon>Reticulomyxidae</taxon>
        <taxon>Reticulomyxa</taxon>
    </lineage>
</organism>